<evidence type="ECO:0000313" key="1">
    <source>
        <dbReference type="EMBL" id="CAI6359684.1"/>
    </source>
</evidence>
<gene>
    <name evidence="1" type="ORF">MEUPH1_LOCUS15071</name>
</gene>
<evidence type="ECO:0008006" key="3">
    <source>
        <dbReference type="Google" id="ProtNLM"/>
    </source>
</evidence>
<comment type="caution">
    <text evidence="1">The sequence shown here is derived from an EMBL/GenBank/DDBJ whole genome shotgun (WGS) entry which is preliminary data.</text>
</comment>
<dbReference type="AlphaFoldDB" id="A0AAV0WUH7"/>
<keyword evidence="2" id="KW-1185">Reference proteome</keyword>
<organism evidence="1 2">
    <name type="scientific">Macrosiphum euphorbiae</name>
    <name type="common">potato aphid</name>
    <dbReference type="NCBI Taxonomy" id="13131"/>
    <lineage>
        <taxon>Eukaryota</taxon>
        <taxon>Metazoa</taxon>
        <taxon>Ecdysozoa</taxon>
        <taxon>Arthropoda</taxon>
        <taxon>Hexapoda</taxon>
        <taxon>Insecta</taxon>
        <taxon>Pterygota</taxon>
        <taxon>Neoptera</taxon>
        <taxon>Paraneoptera</taxon>
        <taxon>Hemiptera</taxon>
        <taxon>Sternorrhyncha</taxon>
        <taxon>Aphidomorpha</taxon>
        <taxon>Aphidoidea</taxon>
        <taxon>Aphididae</taxon>
        <taxon>Macrosiphini</taxon>
        <taxon>Macrosiphum</taxon>
    </lineage>
</organism>
<evidence type="ECO:0000313" key="2">
    <source>
        <dbReference type="Proteomes" id="UP001160148"/>
    </source>
</evidence>
<dbReference type="EMBL" id="CARXXK010000002">
    <property type="protein sequence ID" value="CAI6359684.1"/>
    <property type="molecule type" value="Genomic_DNA"/>
</dbReference>
<accession>A0AAV0WUH7</accession>
<name>A0AAV0WUH7_9HEMI</name>
<dbReference type="Proteomes" id="UP001160148">
    <property type="component" value="Unassembled WGS sequence"/>
</dbReference>
<protein>
    <recommendedName>
        <fullName evidence="3">Maturase K</fullName>
    </recommendedName>
</protein>
<proteinExistence type="predicted"/>
<sequence>MGLPQEFDLKYDSLAKWCVFQGRIRTIEPFIDYESFLRNYIALLHSIVTEFYRYFRISERLNLQSLRVIPPELLESYEKWSEIQKTDVIQSYYANVALFLPHKLNNGYNHRIFLNPCLRKFCAETQRFLCQGDPGYDIRSWVDRFVQKKQTKLLIGLNPVYGTTSSFWLG</sequence>
<reference evidence="1 2" key="1">
    <citation type="submission" date="2023-01" db="EMBL/GenBank/DDBJ databases">
        <authorList>
            <person name="Whitehead M."/>
        </authorList>
    </citation>
    <scope>NUCLEOTIDE SEQUENCE [LARGE SCALE GENOMIC DNA]</scope>
</reference>